<reference evidence="1 2" key="1">
    <citation type="submission" date="2016-09" db="EMBL/GenBank/DDBJ databases">
        <title>The draft genome of Dichanthelium oligosanthes: A C3 panicoid grass species.</title>
        <authorList>
            <person name="Studer A.J."/>
            <person name="Schnable J.C."/>
            <person name="Brutnell T.P."/>
        </authorList>
    </citation>
    <scope>NUCLEOTIDE SEQUENCE [LARGE SCALE GENOMIC DNA]</scope>
    <source>
        <strain evidence="2">cv. Kellogg 1175</strain>
        <tissue evidence="1">Leaf</tissue>
    </source>
</reference>
<dbReference type="Proteomes" id="UP000095767">
    <property type="component" value="Unassembled WGS sequence"/>
</dbReference>
<gene>
    <name evidence="1" type="ORF">BAE44_0011013</name>
</gene>
<organism evidence="1 2">
    <name type="scientific">Dichanthelium oligosanthes</name>
    <dbReference type="NCBI Taxonomy" id="888268"/>
    <lineage>
        <taxon>Eukaryota</taxon>
        <taxon>Viridiplantae</taxon>
        <taxon>Streptophyta</taxon>
        <taxon>Embryophyta</taxon>
        <taxon>Tracheophyta</taxon>
        <taxon>Spermatophyta</taxon>
        <taxon>Magnoliopsida</taxon>
        <taxon>Liliopsida</taxon>
        <taxon>Poales</taxon>
        <taxon>Poaceae</taxon>
        <taxon>PACMAD clade</taxon>
        <taxon>Panicoideae</taxon>
        <taxon>Panicodae</taxon>
        <taxon>Paniceae</taxon>
        <taxon>Dichantheliinae</taxon>
        <taxon>Dichanthelium</taxon>
    </lineage>
</organism>
<evidence type="ECO:0000313" key="2">
    <source>
        <dbReference type="Proteomes" id="UP000095767"/>
    </source>
</evidence>
<proteinExistence type="predicted"/>
<evidence type="ECO:0000313" key="1">
    <source>
        <dbReference type="EMBL" id="OEL27968.1"/>
    </source>
</evidence>
<sequence>MMEYEYPWNTVIIAHLYVTLYFDEESEVTRMYWRTKGDLYSCSYNDFAACIGHGSLDFTRFRIHSKEVLPMRKMKFMYPKNERGNCGKVKGLYTYYSILNRLFRRLLLLEVEIPRISLSMTGTCLLG</sequence>
<dbReference type="STRING" id="888268.A0A1E5VS61"/>
<name>A0A1E5VS61_9POAL</name>
<dbReference type="AlphaFoldDB" id="A0A1E5VS61"/>
<keyword evidence="2" id="KW-1185">Reference proteome</keyword>
<comment type="caution">
    <text evidence="1">The sequence shown here is derived from an EMBL/GenBank/DDBJ whole genome shotgun (WGS) entry which is preliminary data.</text>
</comment>
<accession>A0A1E5VS61</accession>
<protein>
    <submittedName>
        <fullName evidence="1">Uncharacterized protein</fullName>
    </submittedName>
</protein>
<dbReference type="OrthoDB" id="693433at2759"/>
<dbReference type="EMBL" id="LWDX02031206">
    <property type="protein sequence ID" value="OEL27968.1"/>
    <property type="molecule type" value="Genomic_DNA"/>
</dbReference>